<comment type="caution">
    <text evidence="5">The sequence shown here is derived from an EMBL/GenBank/DDBJ whole genome shotgun (WGS) entry which is preliminary data.</text>
</comment>
<evidence type="ECO:0000313" key="5">
    <source>
        <dbReference type="EMBL" id="GAW92506.1"/>
    </source>
</evidence>
<dbReference type="Gene3D" id="3.40.190.10">
    <property type="entry name" value="Periplasmic binding protein-like II"/>
    <property type="match status" value="1"/>
</dbReference>
<organism evidence="5 6">
    <name type="scientific">Calderihabitans maritimus</name>
    <dbReference type="NCBI Taxonomy" id="1246530"/>
    <lineage>
        <taxon>Bacteria</taxon>
        <taxon>Bacillati</taxon>
        <taxon>Bacillota</taxon>
        <taxon>Clostridia</taxon>
        <taxon>Neomoorellales</taxon>
        <taxon>Calderihabitantaceae</taxon>
        <taxon>Calderihabitans</taxon>
    </lineage>
</organism>
<dbReference type="GO" id="GO:0015833">
    <property type="term" value="P:peptide transport"/>
    <property type="evidence" value="ECO:0007669"/>
    <property type="project" value="TreeGrafter"/>
</dbReference>
<dbReference type="Gene3D" id="3.90.76.10">
    <property type="entry name" value="Dipeptide-binding Protein, Domain 1"/>
    <property type="match status" value="1"/>
</dbReference>
<evidence type="ECO:0000256" key="3">
    <source>
        <dbReference type="ARBA" id="ARBA00022729"/>
    </source>
</evidence>
<dbReference type="Proteomes" id="UP000197032">
    <property type="component" value="Unassembled WGS sequence"/>
</dbReference>
<dbReference type="SMR" id="A0A1Z5HSK1"/>
<evidence type="ECO:0000259" key="4">
    <source>
        <dbReference type="Pfam" id="PF00496"/>
    </source>
</evidence>
<comment type="similarity">
    <text evidence="2">Belongs to the bacterial solute-binding protein 5 family.</text>
</comment>
<proteinExistence type="inferred from homology"/>
<dbReference type="SUPFAM" id="SSF53850">
    <property type="entry name" value="Periplasmic binding protein-like II"/>
    <property type="match status" value="1"/>
</dbReference>
<comment type="subcellular location">
    <subcellularLocation>
        <location evidence="1">Cell membrane</location>
        <topology evidence="1">Lipid-anchor</topology>
    </subcellularLocation>
</comment>
<dbReference type="PANTHER" id="PTHR30290">
    <property type="entry name" value="PERIPLASMIC BINDING COMPONENT OF ABC TRANSPORTER"/>
    <property type="match status" value="1"/>
</dbReference>
<accession>A0A1Z5HSK1</accession>
<dbReference type="GO" id="GO:0042597">
    <property type="term" value="C:periplasmic space"/>
    <property type="evidence" value="ECO:0007669"/>
    <property type="project" value="UniProtKB-ARBA"/>
</dbReference>
<dbReference type="EMBL" id="BDGJ01000084">
    <property type="protein sequence ID" value="GAW92506.1"/>
    <property type="molecule type" value="Genomic_DNA"/>
</dbReference>
<dbReference type="Pfam" id="PF00496">
    <property type="entry name" value="SBP_bac_5"/>
    <property type="match status" value="1"/>
</dbReference>
<dbReference type="Gene3D" id="3.10.105.10">
    <property type="entry name" value="Dipeptide-binding Protein, Domain 3"/>
    <property type="match status" value="1"/>
</dbReference>
<name>A0A1Z5HSK1_9FIRM</name>
<dbReference type="AlphaFoldDB" id="A0A1Z5HSK1"/>
<protein>
    <submittedName>
        <fullName evidence="5">Extracellular solute-binding protein</fullName>
    </submittedName>
</protein>
<dbReference type="InterPro" id="IPR039424">
    <property type="entry name" value="SBP_5"/>
</dbReference>
<sequence length="530" mass="60083">MFVGKKLLVISMLSFLVVFWIAGCSGPKGETGSSVKDAAGKEPATYTIADATGDWGFPAPYTHYQRGPGYIRMSFIFDTLVWKDKNGFTGALAEKWQYLKEENAYLFNLRKDVKWHDGKKFTAQDVLFTFQYVKKHPYAWVDTSIVKDVTAPDDYSVKVYLGKPYAPFLANVAGTLPILPEHIYKDVDNPGSWKDIKAATGTGPYKLVDYNQEHGTYLYEAYEDYYLGKPKVDKIRFIKVSEQMTPAALLDGTANAGTVPPEMVDRFKDQGFTVLPSGHDWNAKLMFNHTQEPFATKKFRQAIAYAINRGKLVEISQRGHALAGSPGLLPPDNPWYSPDIENYDYNPERSRELFEELGYHFKDGLLQKDGKPLTLELLITSRFSRDAELIKLDLEKVGIKVVVRSLEAKTVDSKIKDWDFQMAISGHGGLGGDPEIFKKMVLDNSFNSARYQENERLTALLLKQIAAMNNEERKEMLAEIQRIYAEELPTLTLYYPNWYWAHDGKLDLYYTPQGVASGIPIPLNKLSFVK</sequence>
<keyword evidence="6" id="KW-1185">Reference proteome</keyword>
<dbReference type="OrthoDB" id="9772924at2"/>
<gene>
    <name evidence="5" type="ORF">KKC1_16600</name>
</gene>
<feature type="domain" description="Solute-binding protein family 5" evidence="4">
    <location>
        <begin position="89"/>
        <end position="443"/>
    </location>
</feature>
<keyword evidence="3" id="KW-0732">Signal</keyword>
<dbReference type="InterPro" id="IPR023765">
    <property type="entry name" value="SBP_5_CS"/>
</dbReference>
<evidence type="ECO:0000256" key="2">
    <source>
        <dbReference type="ARBA" id="ARBA00005695"/>
    </source>
</evidence>
<dbReference type="GO" id="GO:1904680">
    <property type="term" value="F:peptide transmembrane transporter activity"/>
    <property type="evidence" value="ECO:0007669"/>
    <property type="project" value="TreeGrafter"/>
</dbReference>
<dbReference type="GO" id="GO:0043190">
    <property type="term" value="C:ATP-binding cassette (ABC) transporter complex"/>
    <property type="evidence" value="ECO:0007669"/>
    <property type="project" value="InterPro"/>
</dbReference>
<reference evidence="6" key="1">
    <citation type="journal article" date="2017" name="Appl. Environ. Microbiol.">
        <title>Genomic analysis of Calderihabitans maritimus KKC1, a thermophilic hydrogenogenic carboxydotrophic bacterium isolated from marine sediment.</title>
        <authorList>
            <person name="Omae K."/>
            <person name="Yoneda Y."/>
            <person name="Fukuyama Y."/>
            <person name="Yoshida T."/>
            <person name="Sako Y."/>
        </authorList>
    </citation>
    <scope>NUCLEOTIDE SEQUENCE [LARGE SCALE GENOMIC DNA]</scope>
    <source>
        <strain evidence="6">KKC1</strain>
    </source>
</reference>
<dbReference type="InterPro" id="IPR030678">
    <property type="entry name" value="Peptide/Ni-bd"/>
</dbReference>
<evidence type="ECO:0000256" key="1">
    <source>
        <dbReference type="ARBA" id="ARBA00004193"/>
    </source>
</evidence>
<dbReference type="PROSITE" id="PS01040">
    <property type="entry name" value="SBP_BACTERIAL_5"/>
    <property type="match status" value="1"/>
</dbReference>
<dbReference type="CDD" id="cd08520">
    <property type="entry name" value="PBP2_NikA_DppA_OppA_like_21"/>
    <property type="match status" value="1"/>
</dbReference>
<dbReference type="InterPro" id="IPR000914">
    <property type="entry name" value="SBP_5_dom"/>
</dbReference>
<dbReference type="PANTHER" id="PTHR30290:SF64">
    <property type="entry name" value="ABC TRANSPORTER PERIPLASMIC BINDING PROTEIN"/>
    <property type="match status" value="1"/>
</dbReference>
<evidence type="ECO:0000313" key="6">
    <source>
        <dbReference type="Proteomes" id="UP000197032"/>
    </source>
</evidence>
<dbReference type="PIRSF" id="PIRSF002741">
    <property type="entry name" value="MppA"/>
    <property type="match status" value="1"/>
</dbReference>
<dbReference type="PROSITE" id="PS51257">
    <property type="entry name" value="PROKAR_LIPOPROTEIN"/>
    <property type="match status" value="1"/>
</dbReference>
<dbReference type="RefSeq" id="WP_088553837.1">
    <property type="nucleotide sequence ID" value="NZ_BDGJ01000084.1"/>
</dbReference>